<dbReference type="AlphaFoldDB" id="A0A382U2L7"/>
<keyword evidence="7 9" id="KW-1133">Transmembrane helix</keyword>
<keyword evidence="3" id="KW-0813">Transport</keyword>
<evidence type="ECO:0000256" key="6">
    <source>
        <dbReference type="ARBA" id="ARBA00022692"/>
    </source>
</evidence>
<dbReference type="PROSITE" id="PS00874">
    <property type="entry name" value="T2SP_F"/>
    <property type="match status" value="1"/>
</dbReference>
<dbReference type="PRINTS" id="PR00812">
    <property type="entry name" value="BCTERIALGSPF"/>
</dbReference>
<dbReference type="EMBL" id="UINC01140842">
    <property type="protein sequence ID" value="SVD28217.1"/>
    <property type="molecule type" value="Genomic_DNA"/>
</dbReference>
<dbReference type="Pfam" id="PF00482">
    <property type="entry name" value="T2SSF"/>
    <property type="match status" value="2"/>
</dbReference>
<dbReference type="Gene3D" id="1.20.81.30">
    <property type="entry name" value="Type II secretion system (T2SS), domain F"/>
    <property type="match status" value="2"/>
</dbReference>
<organism evidence="11">
    <name type="scientific">marine metagenome</name>
    <dbReference type="NCBI Taxonomy" id="408172"/>
    <lineage>
        <taxon>unclassified sequences</taxon>
        <taxon>metagenomes</taxon>
        <taxon>ecological metagenomes</taxon>
    </lineage>
</organism>
<evidence type="ECO:0000256" key="1">
    <source>
        <dbReference type="ARBA" id="ARBA00004429"/>
    </source>
</evidence>
<feature type="domain" description="Type II secretion system protein GspF" evidence="10">
    <location>
        <begin position="191"/>
        <end position="297"/>
    </location>
</feature>
<feature type="non-terminal residue" evidence="11">
    <location>
        <position position="297"/>
    </location>
</feature>
<keyword evidence="8 9" id="KW-0472">Membrane</keyword>
<dbReference type="PANTHER" id="PTHR30012">
    <property type="entry name" value="GENERAL SECRETION PATHWAY PROTEIN"/>
    <property type="match status" value="1"/>
</dbReference>
<accession>A0A382U2L7</accession>
<keyword evidence="4" id="KW-1003">Cell membrane</keyword>
<feature type="non-terminal residue" evidence="11">
    <location>
        <position position="1"/>
    </location>
</feature>
<evidence type="ECO:0000256" key="8">
    <source>
        <dbReference type="ARBA" id="ARBA00023136"/>
    </source>
</evidence>
<comment type="similarity">
    <text evidence="2">Belongs to the GSP F family.</text>
</comment>
<dbReference type="InterPro" id="IPR001992">
    <property type="entry name" value="T2SS_GspF/T4SS_PilC_CS"/>
</dbReference>
<keyword evidence="6 9" id="KW-0812">Transmembrane</keyword>
<evidence type="ECO:0000256" key="3">
    <source>
        <dbReference type="ARBA" id="ARBA00022448"/>
    </source>
</evidence>
<feature type="domain" description="Type II secretion system protein GspF" evidence="10">
    <location>
        <begin position="2"/>
        <end position="107"/>
    </location>
</feature>
<evidence type="ECO:0000256" key="4">
    <source>
        <dbReference type="ARBA" id="ARBA00022475"/>
    </source>
</evidence>
<evidence type="ECO:0000313" key="11">
    <source>
        <dbReference type="EMBL" id="SVD28217.1"/>
    </source>
</evidence>
<proteinExistence type="inferred from homology"/>
<evidence type="ECO:0000256" key="9">
    <source>
        <dbReference type="SAM" id="Phobius"/>
    </source>
</evidence>
<protein>
    <recommendedName>
        <fullName evidence="10">Type II secretion system protein GspF domain-containing protein</fullName>
    </recommendedName>
</protein>
<gene>
    <name evidence="11" type="ORF">METZ01_LOCUS381071</name>
</gene>
<dbReference type="GO" id="GO:0005886">
    <property type="term" value="C:plasma membrane"/>
    <property type="evidence" value="ECO:0007669"/>
    <property type="project" value="UniProtKB-SubCell"/>
</dbReference>
<dbReference type="FunFam" id="1.20.81.30:FF:000001">
    <property type="entry name" value="Type II secretion system protein F"/>
    <property type="match status" value="1"/>
</dbReference>
<comment type="subcellular location">
    <subcellularLocation>
        <location evidence="1">Cell inner membrane</location>
        <topology evidence="1">Multi-pass membrane protein</topology>
    </subcellularLocation>
</comment>
<name>A0A382U2L7_9ZZZZ</name>
<evidence type="ECO:0000256" key="7">
    <source>
        <dbReference type="ARBA" id="ARBA00022989"/>
    </source>
</evidence>
<dbReference type="InterPro" id="IPR003004">
    <property type="entry name" value="GspF/PilC"/>
</dbReference>
<keyword evidence="5" id="KW-0997">Cell inner membrane</keyword>
<dbReference type="GO" id="GO:0009306">
    <property type="term" value="P:protein secretion"/>
    <property type="evidence" value="ECO:0007669"/>
    <property type="project" value="InterPro"/>
</dbReference>
<dbReference type="InterPro" id="IPR018076">
    <property type="entry name" value="T2SS_GspF_dom"/>
</dbReference>
<sequence length="297" mass="32182">GMKTLQKSIKNPYFTGIIGDIGETIGGGSTFSEALAKHPKIFDKLYVNMVKAGEIGGVLEIALNRLAEFMEKSQKIKGKVKAAMFYPIAVLIVATIIVGILMTYVIPKFKTIFADMLGPGETLPEFTLLVLKISDTIKNNAVAVVIGVIVFFIMFKLIISKTKFGRYAWDLFKMKCPPLGGVVSKVAIARFSRTLGTLVSSGVPILQALNITKETAGNVIVSNAIDRVYDAVKEGETITKPLEKSGVFPPMVVSMIDIGEETGALPEMLVRVADVYEEEVDNAVTAMTSLLEPIMIV</sequence>
<dbReference type="InterPro" id="IPR042094">
    <property type="entry name" value="T2SS_GspF_sf"/>
</dbReference>
<feature type="transmembrane region" description="Helical" evidence="9">
    <location>
        <begin position="83"/>
        <end position="106"/>
    </location>
</feature>
<evidence type="ECO:0000259" key="10">
    <source>
        <dbReference type="Pfam" id="PF00482"/>
    </source>
</evidence>
<feature type="transmembrane region" description="Helical" evidence="9">
    <location>
        <begin position="141"/>
        <end position="159"/>
    </location>
</feature>
<evidence type="ECO:0000256" key="2">
    <source>
        <dbReference type="ARBA" id="ARBA00005745"/>
    </source>
</evidence>
<evidence type="ECO:0000256" key="5">
    <source>
        <dbReference type="ARBA" id="ARBA00022519"/>
    </source>
</evidence>
<dbReference type="PANTHER" id="PTHR30012:SF0">
    <property type="entry name" value="TYPE II SECRETION SYSTEM PROTEIN F-RELATED"/>
    <property type="match status" value="1"/>
</dbReference>
<reference evidence="11" key="1">
    <citation type="submission" date="2018-05" db="EMBL/GenBank/DDBJ databases">
        <authorList>
            <person name="Lanie J.A."/>
            <person name="Ng W.-L."/>
            <person name="Kazmierczak K.M."/>
            <person name="Andrzejewski T.M."/>
            <person name="Davidsen T.M."/>
            <person name="Wayne K.J."/>
            <person name="Tettelin H."/>
            <person name="Glass J.I."/>
            <person name="Rusch D."/>
            <person name="Podicherti R."/>
            <person name="Tsui H.-C.T."/>
            <person name="Winkler M.E."/>
        </authorList>
    </citation>
    <scope>NUCLEOTIDE SEQUENCE</scope>
</reference>